<dbReference type="InterPro" id="IPR039537">
    <property type="entry name" value="Retrotran_Ty1/copia-like"/>
</dbReference>
<name>A0A1Z5KSE7_FISSO</name>
<organism evidence="2 3">
    <name type="scientific">Fistulifera solaris</name>
    <name type="common">Oleaginous diatom</name>
    <dbReference type="NCBI Taxonomy" id="1519565"/>
    <lineage>
        <taxon>Eukaryota</taxon>
        <taxon>Sar</taxon>
        <taxon>Stramenopiles</taxon>
        <taxon>Ochrophyta</taxon>
        <taxon>Bacillariophyta</taxon>
        <taxon>Bacillariophyceae</taxon>
        <taxon>Bacillariophycidae</taxon>
        <taxon>Naviculales</taxon>
        <taxon>Naviculaceae</taxon>
        <taxon>Fistulifera</taxon>
    </lineage>
</organism>
<dbReference type="Gene3D" id="3.30.420.10">
    <property type="entry name" value="Ribonuclease H-like superfamily/Ribonuclease H"/>
    <property type="match status" value="1"/>
</dbReference>
<dbReference type="PANTHER" id="PTHR42648:SF18">
    <property type="entry name" value="RETROTRANSPOSON, UNCLASSIFIED-LIKE PROTEIN"/>
    <property type="match status" value="1"/>
</dbReference>
<comment type="caution">
    <text evidence="2">The sequence shown here is derived from an EMBL/GenBank/DDBJ whole genome shotgun (WGS) entry which is preliminary data.</text>
</comment>
<dbReference type="InterPro" id="IPR001584">
    <property type="entry name" value="Integrase_cat-core"/>
</dbReference>
<evidence type="ECO:0000259" key="1">
    <source>
        <dbReference type="PROSITE" id="PS50994"/>
    </source>
</evidence>
<dbReference type="AlphaFoldDB" id="A0A1Z5KSE7"/>
<dbReference type="InterPro" id="IPR036397">
    <property type="entry name" value="RNaseH_sf"/>
</dbReference>
<feature type="non-terminal residue" evidence="2">
    <location>
        <position position="333"/>
    </location>
</feature>
<dbReference type="InterPro" id="IPR057670">
    <property type="entry name" value="SH3_retrovirus"/>
</dbReference>
<dbReference type="Pfam" id="PF25597">
    <property type="entry name" value="SH3_retrovirus"/>
    <property type="match status" value="1"/>
</dbReference>
<dbReference type="PANTHER" id="PTHR42648">
    <property type="entry name" value="TRANSPOSASE, PUTATIVE-RELATED"/>
    <property type="match status" value="1"/>
</dbReference>
<dbReference type="SUPFAM" id="SSF53098">
    <property type="entry name" value="Ribonuclease H-like"/>
    <property type="match status" value="1"/>
</dbReference>
<gene>
    <name evidence="2" type="ORF">FisN_28Lu116</name>
</gene>
<dbReference type="PROSITE" id="PS50994">
    <property type="entry name" value="INTEGRASE"/>
    <property type="match status" value="1"/>
</dbReference>
<accession>A0A1Z5KSE7</accession>
<reference evidence="2 3" key="1">
    <citation type="journal article" date="2015" name="Plant Cell">
        <title>Oil accumulation by the oleaginous diatom Fistulifera solaris as revealed by the genome and transcriptome.</title>
        <authorList>
            <person name="Tanaka T."/>
            <person name="Maeda Y."/>
            <person name="Veluchamy A."/>
            <person name="Tanaka M."/>
            <person name="Abida H."/>
            <person name="Marechal E."/>
            <person name="Bowler C."/>
            <person name="Muto M."/>
            <person name="Sunaga Y."/>
            <person name="Tanaka M."/>
            <person name="Yoshino T."/>
            <person name="Taniguchi T."/>
            <person name="Fukuda Y."/>
            <person name="Nemoto M."/>
            <person name="Matsumoto M."/>
            <person name="Wong P.S."/>
            <person name="Aburatani S."/>
            <person name="Fujibuchi W."/>
        </authorList>
    </citation>
    <scope>NUCLEOTIDE SEQUENCE [LARGE SCALE GENOMIC DNA]</scope>
    <source>
        <strain evidence="2 3">JPCC DA0580</strain>
    </source>
</reference>
<keyword evidence="3" id="KW-1185">Reference proteome</keyword>
<dbReference type="EMBL" id="BDSP01000286">
    <property type="protein sequence ID" value="GAX29244.1"/>
    <property type="molecule type" value="Genomic_DNA"/>
</dbReference>
<dbReference type="Proteomes" id="UP000198406">
    <property type="component" value="Unassembled WGS sequence"/>
</dbReference>
<sequence length="333" mass="37901">MDINHAHELYGHLSNNPLQSLARQLGLKLTGTKSICEACVYAKAKAKAVCKSTSVKATQKGERLFIDLSGPYKKSLGQSTYWILIVDDFTHKAWSFFVSQKSMIKKVMEEFLERLKGFKDVNVKYVRCDNSGENEKQLRSVCEPRGITMEFTAPHTPQMNGVVERKFVSLRDKALAMMLAARLSDEHQGKLWTEAVNTATKLDNAVPNKNIPTSPDYEWYGEHPSFLKHLVQWGRIGYVTIRTKQPKLEKKAMKCVMVGYADDHSGDTYRFYKPDSDTIILSRDVVWDEWHGASDNVPKALTMFAEDMMIDIEDDQIGEDEPNWVSVRPIVLS</sequence>
<dbReference type="GO" id="GO:0003676">
    <property type="term" value="F:nucleic acid binding"/>
    <property type="evidence" value="ECO:0007669"/>
    <property type="project" value="InterPro"/>
</dbReference>
<dbReference type="GO" id="GO:0015074">
    <property type="term" value="P:DNA integration"/>
    <property type="evidence" value="ECO:0007669"/>
    <property type="project" value="InterPro"/>
</dbReference>
<dbReference type="InterPro" id="IPR012337">
    <property type="entry name" value="RNaseH-like_sf"/>
</dbReference>
<proteinExistence type="predicted"/>
<protein>
    <recommendedName>
        <fullName evidence="1">Integrase catalytic domain-containing protein</fullName>
    </recommendedName>
</protein>
<feature type="domain" description="Integrase catalytic" evidence="1">
    <location>
        <begin position="56"/>
        <end position="223"/>
    </location>
</feature>
<dbReference type="InParanoid" id="A0A1Z5KSE7"/>
<evidence type="ECO:0000313" key="3">
    <source>
        <dbReference type="Proteomes" id="UP000198406"/>
    </source>
</evidence>
<dbReference type="OrthoDB" id="125211at2759"/>
<evidence type="ECO:0000313" key="2">
    <source>
        <dbReference type="EMBL" id="GAX29244.1"/>
    </source>
</evidence>